<evidence type="ECO:0000313" key="1">
    <source>
        <dbReference type="EMBL" id="KKL70770.1"/>
    </source>
</evidence>
<gene>
    <name evidence="1" type="ORF">LCGC14_2101560</name>
</gene>
<proteinExistence type="predicted"/>
<dbReference type="EMBL" id="LAZR01025798">
    <property type="protein sequence ID" value="KKL70770.1"/>
    <property type="molecule type" value="Genomic_DNA"/>
</dbReference>
<organism evidence="1">
    <name type="scientific">marine sediment metagenome</name>
    <dbReference type="NCBI Taxonomy" id="412755"/>
    <lineage>
        <taxon>unclassified sequences</taxon>
        <taxon>metagenomes</taxon>
        <taxon>ecological metagenomes</taxon>
    </lineage>
</organism>
<feature type="non-terminal residue" evidence="1">
    <location>
        <position position="127"/>
    </location>
</feature>
<name>A0A0F9GMZ8_9ZZZZ</name>
<dbReference type="AlphaFoldDB" id="A0A0F9GMZ8"/>
<reference evidence="1" key="1">
    <citation type="journal article" date="2015" name="Nature">
        <title>Complex archaea that bridge the gap between prokaryotes and eukaryotes.</title>
        <authorList>
            <person name="Spang A."/>
            <person name="Saw J.H."/>
            <person name="Jorgensen S.L."/>
            <person name="Zaremba-Niedzwiedzka K."/>
            <person name="Martijn J."/>
            <person name="Lind A.E."/>
            <person name="van Eijk R."/>
            <person name="Schleper C."/>
            <person name="Guy L."/>
            <person name="Ettema T.J."/>
        </authorList>
    </citation>
    <scope>NUCLEOTIDE SEQUENCE</scope>
</reference>
<accession>A0A0F9GMZ8</accession>
<protein>
    <submittedName>
        <fullName evidence="1">Uncharacterized protein</fullName>
    </submittedName>
</protein>
<comment type="caution">
    <text evidence="1">The sequence shown here is derived from an EMBL/GenBank/DDBJ whole genome shotgun (WGS) entry which is preliminary data.</text>
</comment>
<sequence>MEKGKPIPKPAEERRLRRLDVLSHIEDTGPYSIPVKELADKWKCSRVIIYRDVSHWIKKLDFSKINKEGKRLLHTIRQNIRIGEQLRGRGSDKDRLKAIEVSNKSAELLTKIMEQYGFKEKIADKIH</sequence>